<gene>
    <name evidence="2" type="ORF">Fot_25262</name>
</gene>
<evidence type="ECO:0000256" key="1">
    <source>
        <dbReference type="SAM" id="MobiDB-lite"/>
    </source>
</evidence>
<dbReference type="EMBL" id="JBFOLJ010000007">
    <property type="protein sequence ID" value="KAL2521339.1"/>
    <property type="molecule type" value="Genomic_DNA"/>
</dbReference>
<proteinExistence type="predicted"/>
<name>A0ABD1U8I8_9LAMI</name>
<reference evidence="3" key="1">
    <citation type="submission" date="2024-07" db="EMBL/GenBank/DDBJ databases">
        <title>Two chromosome-level genome assemblies of Korean endemic species Abeliophyllum distichum and Forsythia ovata (Oleaceae).</title>
        <authorList>
            <person name="Jang H."/>
        </authorList>
    </citation>
    <scope>NUCLEOTIDE SEQUENCE [LARGE SCALE GENOMIC DNA]</scope>
</reference>
<dbReference type="Proteomes" id="UP001604277">
    <property type="component" value="Unassembled WGS sequence"/>
</dbReference>
<accession>A0ABD1U8I8</accession>
<protein>
    <submittedName>
        <fullName evidence="2">Uncharacterized protein</fullName>
    </submittedName>
</protein>
<keyword evidence="3" id="KW-1185">Reference proteome</keyword>
<evidence type="ECO:0000313" key="2">
    <source>
        <dbReference type="EMBL" id="KAL2521339.1"/>
    </source>
</evidence>
<feature type="region of interest" description="Disordered" evidence="1">
    <location>
        <begin position="1"/>
        <end position="28"/>
    </location>
</feature>
<organism evidence="2 3">
    <name type="scientific">Forsythia ovata</name>
    <dbReference type="NCBI Taxonomy" id="205694"/>
    <lineage>
        <taxon>Eukaryota</taxon>
        <taxon>Viridiplantae</taxon>
        <taxon>Streptophyta</taxon>
        <taxon>Embryophyta</taxon>
        <taxon>Tracheophyta</taxon>
        <taxon>Spermatophyta</taxon>
        <taxon>Magnoliopsida</taxon>
        <taxon>eudicotyledons</taxon>
        <taxon>Gunneridae</taxon>
        <taxon>Pentapetalae</taxon>
        <taxon>asterids</taxon>
        <taxon>lamiids</taxon>
        <taxon>Lamiales</taxon>
        <taxon>Oleaceae</taxon>
        <taxon>Forsythieae</taxon>
        <taxon>Forsythia</taxon>
    </lineage>
</organism>
<evidence type="ECO:0000313" key="3">
    <source>
        <dbReference type="Proteomes" id="UP001604277"/>
    </source>
</evidence>
<sequence length="140" mass="15192">MVPPVIPSTIGNSRGAGRSGSRHRSSRSGTIPTILIAIRRISNRGSHKVEFEDRQRSSSNLSYITSQTYSEPQSRGKLLSMLSARSLVREDEIDLEVKVRTRIAGLGGKENRLGTCSLLDFSDREFLGSVGNTVTAGGDD</sequence>
<dbReference type="AlphaFoldDB" id="A0ABD1U8I8"/>
<comment type="caution">
    <text evidence="2">The sequence shown here is derived from an EMBL/GenBank/DDBJ whole genome shotgun (WGS) entry which is preliminary data.</text>
</comment>